<name>A0ACC4ZVA5_9BACL</name>
<accession>A0ACC4ZVA5</accession>
<dbReference type="EMBL" id="LDRX01000047">
    <property type="protein sequence ID" value="KTS82493.1"/>
    <property type="molecule type" value="Genomic_DNA"/>
</dbReference>
<sequence>MEDIIIRTPYLSALSDKVKNLLIKLGKESIRFSFWFSNNQTKILSKLRGAKSEEDLYDVLTELRCASFLLTLNEVTDLHYEPLHQVQQSPDFKVIMKTDGQVYFEVRRIRKNLSEFKRDEFTELFWIKAKKNIHRNFGLSLNISEIEEAEIFEQLIQKIDEIISSIDSVLSKLPEDIETPIELTLDEFADGLEIYISSIPEERRIHNEIRKYGGLFRTPYLGNEDRKFGDIIFEKTRQLLEGEKNIIFIYADNETHEVYDMMDSIHLINQLLRETNEEIIRKKGYISVEDFLIKSQRISGIFLLTSRQERHYWNNKNSLRAIDHKLIKELEGIS</sequence>
<keyword evidence="2" id="KW-1185">Reference proteome</keyword>
<evidence type="ECO:0000313" key="1">
    <source>
        <dbReference type="EMBL" id="KTS82493.1"/>
    </source>
</evidence>
<gene>
    <name evidence="1" type="ORF">NS115_11475</name>
</gene>
<dbReference type="Proteomes" id="UP000074866">
    <property type="component" value="Unassembled WGS sequence"/>
</dbReference>
<reference evidence="1 2" key="1">
    <citation type="journal article" date="2016" name="Front. Microbiol.">
        <title>Genomic Resource of Rice Seed Associated Bacteria.</title>
        <authorList>
            <person name="Midha S."/>
            <person name="Bansal K."/>
            <person name="Sharma S."/>
            <person name="Kumar N."/>
            <person name="Patil P.P."/>
            <person name="Chaudhry V."/>
            <person name="Patil P.B."/>
        </authorList>
    </citation>
    <scope>NUCLEOTIDE SEQUENCE [LARGE SCALE GENOMIC DNA]</scope>
    <source>
        <strain evidence="1 2">NS115</strain>
    </source>
</reference>
<evidence type="ECO:0000313" key="2">
    <source>
        <dbReference type="Proteomes" id="UP000074866"/>
    </source>
</evidence>
<proteinExistence type="predicted"/>
<comment type="caution">
    <text evidence="1">The sequence shown here is derived from an EMBL/GenBank/DDBJ whole genome shotgun (WGS) entry which is preliminary data.</text>
</comment>
<protein>
    <submittedName>
        <fullName evidence="1">Uncharacterized protein</fullName>
    </submittedName>
</protein>
<organism evidence="1 2">
    <name type="scientific">Paenibacillus jamilae</name>
    <dbReference type="NCBI Taxonomy" id="114136"/>
    <lineage>
        <taxon>Bacteria</taxon>
        <taxon>Bacillati</taxon>
        <taxon>Bacillota</taxon>
        <taxon>Bacilli</taxon>
        <taxon>Bacillales</taxon>
        <taxon>Paenibacillaceae</taxon>
        <taxon>Paenibacillus</taxon>
    </lineage>
</organism>